<evidence type="ECO:0000313" key="3">
    <source>
        <dbReference type="Proteomes" id="UP000225706"/>
    </source>
</evidence>
<dbReference type="Proteomes" id="UP000225706">
    <property type="component" value="Unassembled WGS sequence"/>
</dbReference>
<evidence type="ECO:0000256" key="1">
    <source>
        <dbReference type="SAM" id="MobiDB-lite"/>
    </source>
</evidence>
<feature type="region of interest" description="Disordered" evidence="1">
    <location>
        <begin position="79"/>
        <end position="112"/>
    </location>
</feature>
<proteinExistence type="predicted"/>
<gene>
    <name evidence="2" type="ORF">AWC38_SpisGene7461</name>
</gene>
<keyword evidence="3" id="KW-1185">Reference proteome</keyword>
<protein>
    <submittedName>
        <fullName evidence="2">Uncharacterized protein</fullName>
    </submittedName>
</protein>
<dbReference type="EMBL" id="LSMT01000094">
    <property type="protein sequence ID" value="PFX27828.1"/>
    <property type="molecule type" value="Genomic_DNA"/>
</dbReference>
<dbReference type="AlphaFoldDB" id="A0A2B4SGV6"/>
<organism evidence="2 3">
    <name type="scientific">Stylophora pistillata</name>
    <name type="common">Smooth cauliflower coral</name>
    <dbReference type="NCBI Taxonomy" id="50429"/>
    <lineage>
        <taxon>Eukaryota</taxon>
        <taxon>Metazoa</taxon>
        <taxon>Cnidaria</taxon>
        <taxon>Anthozoa</taxon>
        <taxon>Hexacorallia</taxon>
        <taxon>Scleractinia</taxon>
        <taxon>Astrocoeniina</taxon>
        <taxon>Pocilloporidae</taxon>
        <taxon>Stylophora</taxon>
    </lineage>
</organism>
<accession>A0A2B4SGV6</accession>
<reference evidence="3" key="1">
    <citation type="journal article" date="2017" name="bioRxiv">
        <title>Comparative analysis of the genomes of Stylophora pistillata and Acropora digitifera provides evidence for extensive differences between species of corals.</title>
        <authorList>
            <person name="Voolstra C.R."/>
            <person name="Li Y."/>
            <person name="Liew Y.J."/>
            <person name="Baumgarten S."/>
            <person name="Zoccola D."/>
            <person name="Flot J.-F."/>
            <person name="Tambutte S."/>
            <person name="Allemand D."/>
            <person name="Aranda M."/>
        </authorList>
    </citation>
    <scope>NUCLEOTIDE SEQUENCE [LARGE SCALE GENOMIC DNA]</scope>
</reference>
<evidence type="ECO:0000313" key="2">
    <source>
        <dbReference type="EMBL" id="PFX27828.1"/>
    </source>
</evidence>
<sequence length="137" mass="14856">MMSSLARTNDYLTRMARDGTYEDQKTMCAAGNLYNIDIQIVSSLGVGGQSKFIPSASVSAATVYLGHFTENYSEHSVSLEQVTDHNGGSEDNYEDDIDAKSGPDSIVDDSGDTDMTADIAKGLHMVAERTKRSLNYT</sequence>
<name>A0A2B4SGV6_STYPI</name>
<comment type="caution">
    <text evidence="2">The sequence shown here is derived from an EMBL/GenBank/DDBJ whole genome shotgun (WGS) entry which is preliminary data.</text>
</comment>